<comment type="caution">
    <text evidence="3">The sequence shown here is derived from an EMBL/GenBank/DDBJ whole genome shotgun (WGS) entry which is preliminary data.</text>
</comment>
<dbReference type="EMBL" id="CAXAMM010020691">
    <property type="protein sequence ID" value="CAK9048431.1"/>
    <property type="molecule type" value="Genomic_DNA"/>
</dbReference>
<dbReference type="Pfam" id="PF01106">
    <property type="entry name" value="NifU"/>
    <property type="match status" value="1"/>
</dbReference>
<organism evidence="3 4">
    <name type="scientific">Durusdinium trenchii</name>
    <dbReference type="NCBI Taxonomy" id="1381693"/>
    <lineage>
        <taxon>Eukaryota</taxon>
        <taxon>Sar</taxon>
        <taxon>Alveolata</taxon>
        <taxon>Dinophyceae</taxon>
        <taxon>Suessiales</taxon>
        <taxon>Symbiodiniaceae</taxon>
        <taxon>Durusdinium</taxon>
    </lineage>
</organism>
<dbReference type="Proteomes" id="UP001642464">
    <property type="component" value="Unassembled WGS sequence"/>
</dbReference>
<dbReference type="Gene3D" id="3.30.1370.70">
    <property type="entry name" value="Scaffold protein Nfu/NifU, N-terminal domain"/>
    <property type="match status" value="1"/>
</dbReference>
<dbReference type="SUPFAM" id="SSF110836">
    <property type="entry name" value="Hypothetical protein SAV1430"/>
    <property type="match status" value="1"/>
</dbReference>
<protein>
    <submittedName>
        <fullName evidence="3">Mitochondrial</fullName>
    </submittedName>
</protein>
<dbReference type="InterPro" id="IPR036498">
    <property type="entry name" value="Nfu/NifU_N_sf"/>
</dbReference>
<dbReference type="InterPro" id="IPR034904">
    <property type="entry name" value="FSCA_dom_sf"/>
</dbReference>
<name>A0ABP0MAC1_9DINO</name>
<feature type="non-terminal residue" evidence="3">
    <location>
        <position position="375"/>
    </location>
</feature>
<dbReference type="SMART" id="SM00932">
    <property type="entry name" value="Nfu_N"/>
    <property type="match status" value="1"/>
</dbReference>
<dbReference type="Gene3D" id="3.30.300.130">
    <property type="entry name" value="Fe-S cluster assembly (FSCA)"/>
    <property type="match status" value="1"/>
</dbReference>
<keyword evidence="4" id="KW-1185">Reference proteome</keyword>
<proteinExistence type="inferred from homology"/>
<dbReference type="InterPro" id="IPR001075">
    <property type="entry name" value="NIF_FeS_clus_asmbl_NifU_C"/>
</dbReference>
<evidence type="ECO:0000313" key="3">
    <source>
        <dbReference type="EMBL" id="CAK9048431.1"/>
    </source>
</evidence>
<feature type="domain" description="Scaffold protein Nfu/NifU N-terminal" evidence="2">
    <location>
        <begin position="2"/>
        <end position="89"/>
    </location>
</feature>
<dbReference type="InterPro" id="IPR014824">
    <property type="entry name" value="Nfu/NifU_N"/>
</dbReference>
<dbReference type="Pfam" id="PF08712">
    <property type="entry name" value="Nfu_N"/>
    <property type="match status" value="1"/>
</dbReference>
<comment type="similarity">
    <text evidence="1">Belongs to the NifU family.</text>
</comment>
<sequence>MAEATPNPKSMKFVLEGGEVLGRGTKTMLFRSAEEALAAPLAKSLLKVDGVREVLLAAEHVTVTKATLADWEELQDVVEAEISKFFEAGQAAVDPDAVETVDPQDFEEGSIEAQILELLEERVKPFVQQDGGDVEFVRFDHGDGSLYLRMVGSCSGCSQSHATLQEGVKKLMDHYLPDVKQIVGLNDELDLHLSKHKSRAHLKRTGLMQALRASVGGRNCPICRAALKSIEGIRLLRVYSSDTENLEFPIPRPYRYDGVRERRRFAVPEEMRRFALHWRIHNKVSSHFNPRAAACEAAYEKLLSCSAQNPEFEATRTSYLETRREARAFELQSCNIILATNCSCRRSWIPQMLQKENIELRQVIVDECGTSPEPE</sequence>
<dbReference type="SUPFAM" id="SSF117916">
    <property type="entry name" value="Fe-S cluster assembly (FSCA) domain-like"/>
    <property type="match status" value="1"/>
</dbReference>
<dbReference type="PANTHER" id="PTHR11178:SF1">
    <property type="entry name" value="NFU1 IRON-SULFUR CLUSTER SCAFFOLD HOMOLOG, MITOCHONDRIAL"/>
    <property type="match status" value="1"/>
</dbReference>
<evidence type="ECO:0000259" key="2">
    <source>
        <dbReference type="SMART" id="SM00932"/>
    </source>
</evidence>
<dbReference type="PANTHER" id="PTHR11178">
    <property type="entry name" value="IRON-SULFUR CLUSTER SCAFFOLD PROTEIN NFU-RELATED"/>
    <property type="match status" value="1"/>
</dbReference>
<evidence type="ECO:0000256" key="1">
    <source>
        <dbReference type="ARBA" id="ARBA00006420"/>
    </source>
</evidence>
<accession>A0ABP0MAC1</accession>
<gene>
    <name evidence="3" type="ORF">SCF082_LOCUS26980</name>
</gene>
<evidence type="ECO:0000313" key="4">
    <source>
        <dbReference type="Proteomes" id="UP001642464"/>
    </source>
</evidence>
<reference evidence="3 4" key="1">
    <citation type="submission" date="2024-02" db="EMBL/GenBank/DDBJ databases">
        <authorList>
            <person name="Chen Y."/>
            <person name="Shah S."/>
            <person name="Dougan E. K."/>
            <person name="Thang M."/>
            <person name="Chan C."/>
        </authorList>
    </citation>
    <scope>NUCLEOTIDE SEQUENCE [LARGE SCALE GENOMIC DNA]</scope>
</reference>